<dbReference type="SUPFAM" id="SSF56281">
    <property type="entry name" value="Metallo-hydrolase/oxidoreductase"/>
    <property type="match status" value="1"/>
</dbReference>
<dbReference type="PANTHER" id="PTHR42951">
    <property type="entry name" value="METALLO-BETA-LACTAMASE DOMAIN-CONTAINING"/>
    <property type="match status" value="1"/>
</dbReference>
<reference evidence="2 3" key="1">
    <citation type="submission" date="2019-07" db="EMBL/GenBank/DDBJ databases">
        <title>Lentzea xizangensis sp. nov., isolated from Qinghai-Tibetan Plateau Soils.</title>
        <authorList>
            <person name="Huang J."/>
        </authorList>
    </citation>
    <scope>NUCLEOTIDE SEQUENCE [LARGE SCALE GENOMIC DNA]</scope>
    <source>
        <strain evidence="2 3">FXJ1.1311</strain>
    </source>
</reference>
<organism evidence="2 3">
    <name type="scientific">Lentzea tibetensis</name>
    <dbReference type="NCBI Taxonomy" id="2591470"/>
    <lineage>
        <taxon>Bacteria</taxon>
        <taxon>Bacillati</taxon>
        <taxon>Actinomycetota</taxon>
        <taxon>Actinomycetes</taxon>
        <taxon>Pseudonocardiales</taxon>
        <taxon>Pseudonocardiaceae</taxon>
        <taxon>Lentzea</taxon>
    </lineage>
</organism>
<protein>
    <submittedName>
        <fullName evidence="2">MBL fold metallo-hydrolase</fullName>
    </submittedName>
</protein>
<keyword evidence="3" id="KW-1185">Reference proteome</keyword>
<dbReference type="OrthoDB" id="7253658at2"/>
<name>A0A563EW12_9PSEU</name>
<sequence>MTAAGRVRAVNLDVTWHAGSPSPKHDTHPPLQVHRYDEQTWILRQNKAVNYEGPFLFLLAGTERAMLVDTGATADPAHFPLRDTIDELIGSERELLVVHTHAHGDHVAADAQFEDRPSTTVVGKSLDDVTSFYGLTDWPVKNATLDLGDRVVDVIPGPGHQESAVVFYDRTTGLLLTGDTLYRGRLYVFDWSAYRATIARLVDFCAANPVTHVLGCHIEMSTKPGHDYPIGAVHQPDEPPLQMTVDHLHALRDALDVVGDDMGIHYFDDFVIHRHAVHDHTAEHR</sequence>
<dbReference type="SMART" id="SM00849">
    <property type="entry name" value="Lactamase_B"/>
    <property type="match status" value="1"/>
</dbReference>
<dbReference type="Proteomes" id="UP000316639">
    <property type="component" value="Unassembled WGS sequence"/>
</dbReference>
<proteinExistence type="predicted"/>
<feature type="domain" description="Metallo-beta-lactamase" evidence="1">
    <location>
        <begin position="53"/>
        <end position="217"/>
    </location>
</feature>
<evidence type="ECO:0000259" key="1">
    <source>
        <dbReference type="SMART" id="SM00849"/>
    </source>
</evidence>
<dbReference type="InterPro" id="IPR036866">
    <property type="entry name" value="RibonucZ/Hydroxyglut_hydro"/>
</dbReference>
<dbReference type="Pfam" id="PF00753">
    <property type="entry name" value="Lactamase_B"/>
    <property type="match status" value="1"/>
</dbReference>
<dbReference type="Gene3D" id="3.60.15.10">
    <property type="entry name" value="Ribonuclease Z/Hydroxyacylglutathione hydrolase-like"/>
    <property type="match status" value="1"/>
</dbReference>
<comment type="caution">
    <text evidence="2">The sequence shown here is derived from an EMBL/GenBank/DDBJ whole genome shotgun (WGS) entry which is preliminary data.</text>
</comment>
<dbReference type="InterPro" id="IPR050855">
    <property type="entry name" value="NDM-1-like"/>
</dbReference>
<dbReference type="InterPro" id="IPR001279">
    <property type="entry name" value="Metallo-B-lactamas"/>
</dbReference>
<dbReference type="GO" id="GO:0016787">
    <property type="term" value="F:hydrolase activity"/>
    <property type="evidence" value="ECO:0007669"/>
    <property type="project" value="UniProtKB-KW"/>
</dbReference>
<dbReference type="PANTHER" id="PTHR42951:SF4">
    <property type="entry name" value="ACYL-COENZYME A THIOESTERASE MBLAC2"/>
    <property type="match status" value="1"/>
</dbReference>
<accession>A0A563EW12</accession>
<dbReference type="AlphaFoldDB" id="A0A563EW12"/>
<evidence type="ECO:0000313" key="3">
    <source>
        <dbReference type="Proteomes" id="UP000316639"/>
    </source>
</evidence>
<keyword evidence="2" id="KW-0378">Hydrolase</keyword>
<gene>
    <name evidence="2" type="ORF">FKR81_13405</name>
</gene>
<evidence type="ECO:0000313" key="2">
    <source>
        <dbReference type="EMBL" id="TWP51843.1"/>
    </source>
</evidence>
<dbReference type="EMBL" id="VOBR01000007">
    <property type="protein sequence ID" value="TWP51843.1"/>
    <property type="molecule type" value="Genomic_DNA"/>
</dbReference>